<reference evidence="1" key="1">
    <citation type="submission" date="2017-04" db="EMBL/GenBank/DDBJ databases">
        <authorList>
            <person name="Afonso C.L."/>
            <person name="Miller P.J."/>
            <person name="Scott M.A."/>
            <person name="Spackman E."/>
            <person name="Goraichik I."/>
            <person name="Dimitrov K.M."/>
            <person name="Suarez D.L."/>
            <person name="Swayne D.E."/>
        </authorList>
    </citation>
    <scope>NUCLEOTIDE SEQUENCE [LARGE SCALE GENOMIC DNA]</scope>
    <source>
        <strain evidence="1">KR-140</strain>
    </source>
</reference>
<name>A0A1W1V8R9_9DEIO</name>
<evidence type="ECO:0000313" key="2">
    <source>
        <dbReference type="Proteomes" id="UP000192582"/>
    </source>
</evidence>
<dbReference type="OrthoDB" id="9127144at2"/>
<evidence type="ECO:0000313" key="1">
    <source>
        <dbReference type="EMBL" id="SMB89404.1"/>
    </source>
</evidence>
<protein>
    <submittedName>
        <fullName evidence="1">Uncharacterized protein</fullName>
    </submittedName>
</protein>
<dbReference type="RefSeq" id="WP_139806814.1">
    <property type="nucleotide sequence ID" value="NZ_FWWU01000009.1"/>
</dbReference>
<proteinExistence type="predicted"/>
<dbReference type="EMBL" id="FWWU01000009">
    <property type="protein sequence ID" value="SMB89404.1"/>
    <property type="molecule type" value="Genomic_DNA"/>
</dbReference>
<accession>A0A1W1V8R9</accession>
<sequence>MMIGLEVTRGRIEETSSEPITILQPIIPDGRSTVLEERPTPEQVVFAGKMPALEADAQGVPMCVLGGDEVVGCFRLDSTPSGTTDRVA</sequence>
<dbReference type="Proteomes" id="UP000192582">
    <property type="component" value="Unassembled WGS sequence"/>
</dbReference>
<gene>
    <name evidence="1" type="ORF">SAMN00790413_00395</name>
</gene>
<dbReference type="AlphaFoldDB" id="A0A1W1V8R9"/>
<keyword evidence="2" id="KW-1185">Reference proteome</keyword>
<organism evidence="1 2">
    <name type="scientific">Deinococcus hopiensis KR-140</name>
    <dbReference type="NCBI Taxonomy" id="695939"/>
    <lineage>
        <taxon>Bacteria</taxon>
        <taxon>Thermotogati</taxon>
        <taxon>Deinococcota</taxon>
        <taxon>Deinococci</taxon>
        <taxon>Deinococcales</taxon>
        <taxon>Deinococcaceae</taxon>
        <taxon>Deinococcus</taxon>
    </lineage>
</organism>